<reference evidence="1 2" key="1">
    <citation type="journal article" date="2022" name="DNA Res.">
        <title>Chromosomal-level genome assembly of the orchid tree Bauhinia variegata (Leguminosae; Cercidoideae) supports the allotetraploid origin hypothesis of Bauhinia.</title>
        <authorList>
            <person name="Zhong Y."/>
            <person name="Chen Y."/>
            <person name="Zheng D."/>
            <person name="Pang J."/>
            <person name="Liu Y."/>
            <person name="Luo S."/>
            <person name="Meng S."/>
            <person name="Qian L."/>
            <person name="Wei D."/>
            <person name="Dai S."/>
            <person name="Zhou R."/>
        </authorList>
    </citation>
    <scope>NUCLEOTIDE SEQUENCE [LARGE SCALE GENOMIC DNA]</scope>
    <source>
        <strain evidence="1">BV-YZ2020</strain>
    </source>
</reference>
<name>A0ACB9PWC7_BAUVA</name>
<dbReference type="EMBL" id="CM039427">
    <property type="protein sequence ID" value="KAI4353022.1"/>
    <property type="molecule type" value="Genomic_DNA"/>
</dbReference>
<accession>A0ACB9PWC7</accession>
<sequence>MSTRRETDSIGYLPALQVIRPSTTLRSNERFESRHSVMMQIMRALSDSKLSKIGVYALGGVGKTTLMKEIAAEVRDDKLFNAVVMAFVTKSPDITRIQEEIADQLGLQFGEKSSFGRACRLHDRIKREKSILIILDDLYTRLNLEKVGVPIRDAQEYLNREIKSIHPGCKLFLTSRNREVLQEMETEEDFRLEVLNQTEKWNLFADMVGEAIKDPSLQSIAIEVAKKCNSLPVLVATWQGH</sequence>
<protein>
    <submittedName>
        <fullName evidence="1">Uncharacterized protein</fullName>
    </submittedName>
</protein>
<keyword evidence="2" id="KW-1185">Reference proteome</keyword>
<evidence type="ECO:0000313" key="1">
    <source>
        <dbReference type="EMBL" id="KAI4353022.1"/>
    </source>
</evidence>
<organism evidence="1 2">
    <name type="scientific">Bauhinia variegata</name>
    <name type="common">Purple orchid tree</name>
    <name type="synonym">Phanera variegata</name>
    <dbReference type="NCBI Taxonomy" id="167791"/>
    <lineage>
        <taxon>Eukaryota</taxon>
        <taxon>Viridiplantae</taxon>
        <taxon>Streptophyta</taxon>
        <taxon>Embryophyta</taxon>
        <taxon>Tracheophyta</taxon>
        <taxon>Spermatophyta</taxon>
        <taxon>Magnoliopsida</taxon>
        <taxon>eudicotyledons</taxon>
        <taxon>Gunneridae</taxon>
        <taxon>Pentapetalae</taxon>
        <taxon>rosids</taxon>
        <taxon>fabids</taxon>
        <taxon>Fabales</taxon>
        <taxon>Fabaceae</taxon>
        <taxon>Cercidoideae</taxon>
        <taxon>Cercideae</taxon>
        <taxon>Bauhiniinae</taxon>
        <taxon>Bauhinia</taxon>
    </lineage>
</organism>
<gene>
    <name evidence="1" type="ORF">L6164_002000</name>
</gene>
<proteinExistence type="predicted"/>
<dbReference type="Proteomes" id="UP000828941">
    <property type="component" value="Chromosome 2"/>
</dbReference>
<comment type="caution">
    <text evidence="1">The sequence shown here is derived from an EMBL/GenBank/DDBJ whole genome shotgun (WGS) entry which is preliminary data.</text>
</comment>
<evidence type="ECO:0000313" key="2">
    <source>
        <dbReference type="Proteomes" id="UP000828941"/>
    </source>
</evidence>